<dbReference type="AlphaFoldDB" id="A0AAV4C617"/>
<keyword evidence="2" id="KW-1185">Reference proteome</keyword>
<sequence length="426" mass="48092">MISISFLRVVNKLATLPGPFEFEFCHLRFWGKLCLKLAHIVIEMESNSCKGQETSRAAIQNEASINLSKEDLAQRKKNDQGLHECEVLGTFGSDYEAGPESDFAWNNCTKNPGHPRFIPTQEFSLNDLPIWCRKLSVLNYVRRLSDLTVRLRVGYTSWGRPNGYCFSNCRGTKIVHYGSGAIRSVRAETGPCPCPECEHSPSPNQTWYKVFVTTALHVVYNTEEAKATKIDLFYDSKGCIEDGRMKTIHGMNVVDVDRVDEGDNSFIMCATHDTLLVQKIEDHWKQLHLGFSGQLSAKPIKCWRNLCVMVSHPHGQPKKVTIGEMKGCEMLKFDGQKEFTYSTDSCRGSSGAFMLLLEFYQLVRGVSWQTGMMWSAVHSSGGLGDLPNISGWTPAIPEDWPTPFSVSICRALLWLFGLTWLSERFF</sequence>
<dbReference type="Proteomes" id="UP000735302">
    <property type="component" value="Unassembled WGS sequence"/>
</dbReference>
<accession>A0AAV4C617</accession>
<comment type="caution">
    <text evidence="1">The sequence shown here is derived from an EMBL/GenBank/DDBJ whole genome shotgun (WGS) entry which is preliminary data.</text>
</comment>
<gene>
    <name evidence="1" type="ORF">PoB_005337000</name>
</gene>
<name>A0AAV4C617_9GAST</name>
<protein>
    <submittedName>
        <fullName evidence="1">Uncharacterized protein</fullName>
    </submittedName>
</protein>
<organism evidence="1 2">
    <name type="scientific">Plakobranchus ocellatus</name>
    <dbReference type="NCBI Taxonomy" id="259542"/>
    <lineage>
        <taxon>Eukaryota</taxon>
        <taxon>Metazoa</taxon>
        <taxon>Spiralia</taxon>
        <taxon>Lophotrochozoa</taxon>
        <taxon>Mollusca</taxon>
        <taxon>Gastropoda</taxon>
        <taxon>Heterobranchia</taxon>
        <taxon>Euthyneura</taxon>
        <taxon>Panpulmonata</taxon>
        <taxon>Sacoglossa</taxon>
        <taxon>Placobranchoidea</taxon>
        <taxon>Plakobranchidae</taxon>
        <taxon>Plakobranchus</taxon>
    </lineage>
</organism>
<dbReference type="EMBL" id="BLXT01005873">
    <property type="protein sequence ID" value="GFO26865.1"/>
    <property type="molecule type" value="Genomic_DNA"/>
</dbReference>
<proteinExistence type="predicted"/>
<reference evidence="1 2" key="1">
    <citation type="journal article" date="2021" name="Elife">
        <title>Chloroplast acquisition without the gene transfer in kleptoplastic sea slugs, Plakobranchus ocellatus.</title>
        <authorList>
            <person name="Maeda T."/>
            <person name="Takahashi S."/>
            <person name="Yoshida T."/>
            <person name="Shimamura S."/>
            <person name="Takaki Y."/>
            <person name="Nagai Y."/>
            <person name="Toyoda A."/>
            <person name="Suzuki Y."/>
            <person name="Arimoto A."/>
            <person name="Ishii H."/>
            <person name="Satoh N."/>
            <person name="Nishiyama T."/>
            <person name="Hasebe M."/>
            <person name="Maruyama T."/>
            <person name="Minagawa J."/>
            <person name="Obokata J."/>
            <person name="Shigenobu S."/>
        </authorList>
    </citation>
    <scope>NUCLEOTIDE SEQUENCE [LARGE SCALE GENOMIC DNA]</scope>
</reference>
<evidence type="ECO:0000313" key="1">
    <source>
        <dbReference type="EMBL" id="GFO26865.1"/>
    </source>
</evidence>
<evidence type="ECO:0000313" key="2">
    <source>
        <dbReference type="Proteomes" id="UP000735302"/>
    </source>
</evidence>